<dbReference type="Proteomes" id="UP001232148">
    <property type="component" value="Unassembled WGS sequence"/>
</dbReference>
<evidence type="ECO:0000256" key="2">
    <source>
        <dbReference type="SAM" id="Phobius"/>
    </source>
</evidence>
<accession>A0AAD9M7I3</accession>
<gene>
    <name evidence="3" type="ORF">LX32DRAFT_238191</name>
</gene>
<evidence type="ECO:0000313" key="4">
    <source>
        <dbReference type="Proteomes" id="UP001232148"/>
    </source>
</evidence>
<evidence type="ECO:0000313" key="3">
    <source>
        <dbReference type="EMBL" id="KAK2032025.1"/>
    </source>
</evidence>
<dbReference type="EMBL" id="MU842835">
    <property type="protein sequence ID" value="KAK2032025.1"/>
    <property type="molecule type" value="Genomic_DNA"/>
</dbReference>
<keyword evidence="2" id="KW-0812">Transmembrane</keyword>
<reference evidence="3" key="1">
    <citation type="submission" date="2021-06" db="EMBL/GenBank/DDBJ databases">
        <title>Comparative genomics, transcriptomics and evolutionary studies reveal genomic signatures of adaptation to plant cell wall in hemibiotrophic fungi.</title>
        <authorList>
            <consortium name="DOE Joint Genome Institute"/>
            <person name="Baroncelli R."/>
            <person name="Diaz J.F."/>
            <person name="Benocci T."/>
            <person name="Peng M."/>
            <person name="Battaglia E."/>
            <person name="Haridas S."/>
            <person name="Andreopoulos W."/>
            <person name="Labutti K."/>
            <person name="Pangilinan J."/>
            <person name="Floch G.L."/>
            <person name="Makela M.R."/>
            <person name="Henrissat B."/>
            <person name="Grigoriev I.V."/>
            <person name="Crouch J.A."/>
            <person name="De Vries R.P."/>
            <person name="Sukno S.A."/>
            <person name="Thon M.R."/>
        </authorList>
    </citation>
    <scope>NUCLEOTIDE SEQUENCE</scope>
    <source>
        <strain evidence="3">MAFF235873</strain>
    </source>
</reference>
<comment type="caution">
    <text evidence="3">The sequence shown here is derived from an EMBL/GenBank/DDBJ whole genome shotgun (WGS) entry which is preliminary data.</text>
</comment>
<feature type="compositionally biased region" description="Polar residues" evidence="1">
    <location>
        <begin position="31"/>
        <end position="41"/>
    </location>
</feature>
<keyword evidence="2" id="KW-0472">Membrane</keyword>
<dbReference type="AlphaFoldDB" id="A0AAD9M7I3"/>
<protein>
    <submittedName>
        <fullName evidence="3">Uncharacterized protein</fullName>
    </submittedName>
</protein>
<name>A0AAD9M7I3_9PEZI</name>
<feature type="transmembrane region" description="Helical" evidence="2">
    <location>
        <begin position="173"/>
        <end position="193"/>
    </location>
</feature>
<evidence type="ECO:0000256" key="1">
    <source>
        <dbReference type="SAM" id="MobiDB-lite"/>
    </source>
</evidence>
<proteinExistence type="predicted"/>
<organism evidence="3 4">
    <name type="scientific">Colletotrichum zoysiae</name>
    <dbReference type="NCBI Taxonomy" id="1216348"/>
    <lineage>
        <taxon>Eukaryota</taxon>
        <taxon>Fungi</taxon>
        <taxon>Dikarya</taxon>
        <taxon>Ascomycota</taxon>
        <taxon>Pezizomycotina</taxon>
        <taxon>Sordariomycetes</taxon>
        <taxon>Hypocreomycetidae</taxon>
        <taxon>Glomerellales</taxon>
        <taxon>Glomerellaceae</taxon>
        <taxon>Colletotrichum</taxon>
        <taxon>Colletotrichum graminicola species complex</taxon>
    </lineage>
</organism>
<keyword evidence="4" id="KW-1185">Reference proteome</keyword>
<keyword evidence="2" id="KW-1133">Transmembrane helix</keyword>
<sequence length="218" mass="24096">MEDCPPVLELPPPPHLRKGCQKNPLDEPGSQARQHSSTSSCPDDRCIPTGKGGVTCVSQRGVPSVQLKCQLGKAKTVSRASRRALEQRIAWRVHADDGGGDGGDGGDWVLGWRLQPRWFSVQTDRQAGRHRCQGTPPVASVADRCPWGRRPSVELDQETGTRMARSLGPSHDGFPIILFHGLVTSFACFSLFLSSWERRTETRVSLFNLAWTQEGLWE</sequence>
<feature type="region of interest" description="Disordered" evidence="1">
    <location>
        <begin position="1"/>
        <end position="44"/>
    </location>
</feature>